<dbReference type="PROSITE" id="PS00028">
    <property type="entry name" value="ZINC_FINGER_C2H2_1"/>
    <property type="match status" value="8"/>
</dbReference>
<feature type="domain" description="ZAD" evidence="14">
    <location>
        <begin position="13"/>
        <end position="92"/>
    </location>
</feature>
<feature type="domain" description="C2H2-type" evidence="13">
    <location>
        <begin position="297"/>
        <end position="324"/>
    </location>
</feature>
<feature type="domain" description="C2H2-type" evidence="13">
    <location>
        <begin position="185"/>
        <end position="212"/>
    </location>
</feature>
<dbReference type="FunFam" id="3.30.160.60:FF:000100">
    <property type="entry name" value="Zinc finger 45-like"/>
    <property type="match status" value="1"/>
</dbReference>
<evidence type="ECO:0000259" key="14">
    <source>
        <dbReference type="PROSITE" id="PS51915"/>
    </source>
</evidence>
<dbReference type="SMART" id="SM00868">
    <property type="entry name" value="zf-AD"/>
    <property type="match status" value="1"/>
</dbReference>
<dbReference type="Pfam" id="PF07776">
    <property type="entry name" value="zf-AD"/>
    <property type="match status" value="1"/>
</dbReference>
<evidence type="ECO:0000313" key="15">
    <source>
        <dbReference type="Proteomes" id="UP000192223"/>
    </source>
</evidence>
<feature type="binding site" evidence="12">
    <location>
        <position position="68"/>
    </location>
    <ligand>
        <name>Zn(2+)</name>
        <dbReference type="ChEBI" id="CHEBI:29105"/>
    </ligand>
</feature>
<keyword evidence="8" id="KW-0238">DNA-binding</keyword>
<dbReference type="GO" id="GO:0008270">
    <property type="term" value="F:zinc ion binding"/>
    <property type="evidence" value="ECO:0007669"/>
    <property type="project" value="UniProtKB-UniRule"/>
</dbReference>
<dbReference type="AlphaFoldDB" id="A0A1W4WWE3"/>
<proteinExistence type="inferred from homology"/>
<organism evidence="15 16">
    <name type="scientific">Agrilus planipennis</name>
    <name type="common">Emerald ash borer</name>
    <name type="synonym">Agrilus marcopoli</name>
    <dbReference type="NCBI Taxonomy" id="224129"/>
    <lineage>
        <taxon>Eukaryota</taxon>
        <taxon>Metazoa</taxon>
        <taxon>Ecdysozoa</taxon>
        <taxon>Arthropoda</taxon>
        <taxon>Hexapoda</taxon>
        <taxon>Insecta</taxon>
        <taxon>Pterygota</taxon>
        <taxon>Neoptera</taxon>
        <taxon>Endopterygota</taxon>
        <taxon>Coleoptera</taxon>
        <taxon>Polyphaga</taxon>
        <taxon>Elateriformia</taxon>
        <taxon>Buprestoidea</taxon>
        <taxon>Buprestidae</taxon>
        <taxon>Agrilinae</taxon>
        <taxon>Agrilus</taxon>
    </lineage>
</organism>
<dbReference type="InterPro" id="IPR050758">
    <property type="entry name" value="Znf_C2H2-type"/>
</dbReference>
<dbReference type="FunFam" id="3.30.160.60:FF:000213">
    <property type="entry name" value="Zinc finger protein 624"/>
    <property type="match status" value="1"/>
</dbReference>
<dbReference type="PROSITE" id="PS50157">
    <property type="entry name" value="ZINC_FINGER_C2H2_2"/>
    <property type="match status" value="8"/>
</dbReference>
<evidence type="ECO:0000259" key="13">
    <source>
        <dbReference type="PROSITE" id="PS50157"/>
    </source>
</evidence>
<dbReference type="Gene3D" id="3.30.160.60">
    <property type="entry name" value="Classic Zinc Finger"/>
    <property type="match status" value="8"/>
</dbReference>
<dbReference type="STRING" id="224129.A0A1W4WWE3"/>
<dbReference type="InterPro" id="IPR013087">
    <property type="entry name" value="Znf_C2H2_type"/>
</dbReference>
<evidence type="ECO:0000256" key="10">
    <source>
        <dbReference type="ARBA" id="ARBA00023242"/>
    </source>
</evidence>
<comment type="subcellular location">
    <subcellularLocation>
        <location evidence="1">Nucleus</location>
    </subcellularLocation>
</comment>
<dbReference type="GeneID" id="108739021"/>
<evidence type="ECO:0000256" key="2">
    <source>
        <dbReference type="ARBA" id="ARBA00006991"/>
    </source>
</evidence>
<dbReference type="RefSeq" id="XP_025837711.1">
    <property type="nucleotide sequence ID" value="XM_025981926.1"/>
</dbReference>
<dbReference type="InterPro" id="IPR036236">
    <property type="entry name" value="Znf_C2H2_sf"/>
</dbReference>
<evidence type="ECO:0000256" key="8">
    <source>
        <dbReference type="ARBA" id="ARBA00023125"/>
    </source>
</evidence>
<evidence type="ECO:0000256" key="6">
    <source>
        <dbReference type="ARBA" id="ARBA00022833"/>
    </source>
</evidence>
<dbReference type="InterPro" id="IPR012934">
    <property type="entry name" value="Znf_AD"/>
</dbReference>
<accession>A0A1W4WWE3</accession>
<dbReference type="FunFam" id="3.30.160.60:FF:000557">
    <property type="entry name" value="zinc finger and SCAN domain-containing protein 29"/>
    <property type="match status" value="1"/>
</dbReference>
<dbReference type="SUPFAM" id="SSF57716">
    <property type="entry name" value="Glucocorticoid receptor-like (DNA-binding domain)"/>
    <property type="match status" value="1"/>
</dbReference>
<feature type="domain" description="C2H2-type" evidence="13">
    <location>
        <begin position="213"/>
        <end position="240"/>
    </location>
</feature>
<evidence type="ECO:0000256" key="4">
    <source>
        <dbReference type="ARBA" id="ARBA00022737"/>
    </source>
</evidence>
<evidence type="ECO:0000256" key="11">
    <source>
        <dbReference type="PROSITE-ProRule" id="PRU00042"/>
    </source>
</evidence>
<dbReference type="PROSITE" id="PS51915">
    <property type="entry name" value="ZAD"/>
    <property type="match status" value="1"/>
</dbReference>
<dbReference type="OrthoDB" id="6077919at2759"/>
<evidence type="ECO:0000256" key="3">
    <source>
        <dbReference type="ARBA" id="ARBA00022723"/>
    </source>
</evidence>
<feature type="binding site" evidence="12">
    <location>
        <position position="15"/>
    </location>
    <ligand>
        <name>Zn(2+)</name>
        <dbReference type="ChEBI" id="CHEBI:29105"/>
    </ligand>
</feature>
<keyword evidence="6 12" id="KW-0862">Zinc</keyword>
<evidence type="ECO:0000256" key="5">
    <source>
        <dbReference type="ARBA" id="ARBA00022771"/>
    </source>
</evidence>
<dbReference type="PANTHER" id="PTHR23234">
    <property type="entry name" value="ZNF44 PROTEIN"/>
    <property type="match status" value="1"/>
</dbReference>
<dbReference type="KEGG" id="apln:108739021"/>
<dbReference type="RefSeq" id="XP_018328189.1">
    <property type="nucleotide sequence ID" value="XM_018472687.2"/>
</dbReference>
<keyword evidence="4" id="KW-0677">Repeat</keyword>
<feature type="domain" description="C2H2-type" evidence="13">
    <location>
        <begin position="325"/>
        <end position="352"/>
    </location>
</feature>
<dbReference type="GO" id="GO:0003677">
    <property type="term" value="F:DNA binding"/>
    <property type="evidence" value="ECO:0007669"/>
    <property type="project" value="UniProtKB-KW"/>
</dbReference>
<dbReference type="FunFam" id="3.30.160.60:FF:002343">
    <property type="entry name" value="Zinc finger protein 33A"/>
    <property type="match status" value="1"/>
</dbReference>
<evidence type="ECO:0000256" key="1">
    <source>
        <dbReference type="ARBA" id="ARBA00004123"/>
    </source>
</evidence>
<dbReference type="SUPFAM" id="SSF57667">
    <property type="entry name" value="beta-beta-alpha zinc fingers"/>
    <property type="match status" value="4"/>
</dbReference>
<dbReference type="FunFam" id="3.30.160.60:FF:001498">
    <property type="entry name" value="Zinc finger protein 404"/>
    <property type="match status" value="1"/>
</dbReference>
<feature type="domain" description="C2H2-type" evidence="13">
    <location>
        <begin position="381"/>
        <end position="408"/>
    </location>
</feature>
<evidence type="ECO:0000256" key="12">
    <source>
        <dbReference type="PROSITE-ProRule" id="PRU01263"/>
    </source>
</evidence>
<dbReference type="Gene3D" id="3.40.1800.20">
    <property type="match status" value="1"/>
</dbReference>
<dbReference type="FunFam" id="3.30.160.60:FF:000624">
    <property type="entry name" value="zinc finger protein 697"/>
    <property type="match status" value="2"/>
</dbReference>
<keyword evidence="9" id="KW-0804">Transcription</keyword>
<feature type="binding site" evidence="12">
    <location>
        <position position="65"/>
    </location>
    <ligand>
        <name>Zn(2+)</name>
        <dbReference type="ChEBI" id="CHEBI:29105"/>
    </ligand>
</feature>
<feature type="domain" description="C2H2-type" evidence="13">
    <location>
        <begin position="353"/>
        <end position="380"/>
    </location>
</feature>
<reference evidence="16 17" key="1">
    <citation type="submission" date="2025-04" db="UniProtKB">
        <authorList>
            <consortium name="RefSeq"/>
        </authorList>
    </citation>
    <scope>IDENTIFICATION</scope>
    <source>
        <tissue evidence="16 17">Entire body</tissue>
    </source>
</reference>
<protein>
    <submittedName>
        <fullName evidence="16">Zinc finger protein 391-like isoform X1</fullName>
    </submittedName>
    <submittedName>
        <fullName evidence="17">Zinc finger protein 391-like isoform X2</fullName>
    </submittedName>
</protein>
<dbReference type="GO" id="GO:0048598">
    <property type="term" value="P:embryonic morphogenesis"/>
    <property type="evidence" value="ECO:0007669"/>
    <property type="project" value="UniProtKB-ARBA"/>
</dbReference>
<dbReference type="GO" id="GO:0005634">
    <property type="term" value="C:nucleus"/>
    <property type="evidence" value="ECO:0007669"/>
    <property type="project" value="UniProtKB-SubCell"/>
</dbReference>
<gene>
    <name evidence="16 17" type="primary">LOC108739021</name>
</gene>
<dbReference type="Pfam" id="PF00096">
    <property type="entry name" value="zf-C2H2"/>
    <property type="match status" value="8"/>
</dbReference>
<keyword evidence="10" id="KW-0539">Nucleus</keyword>
<sequence length="422" mass="48575">MNNLLIKNIQLTKTCRTCLQSSDEMFSLFTKIENNLEKSMYIYECIMSISCMKILPNDGLPSMICTTCLELAHTAFKFQQQCNRSYEILEYYSAEIQSNLCDKKPSNWVNTLDYRNTEQPSEIACVSSNELFIETIKEEDFKVIDKCHVDTVIEADEDQNSKGLELINSQKKSVRPKGRRIERQITCNQCGKQFKHISTLKVHMSIHSQDRPHVCQTCGKSFKQHGSLLYHLRSHTGEQPYVCNICGKKYKQSGTLTAHMRIHTGQKPYLCSVCGRGFRQAPDLSYHMRTHTKERPYMCNVCGKTMRMQCHLVQHMRTHTGEKPFKCTQCDKAFPSSTRLKRHTVVHTGLKPYTCDVCHKSFNRSSTLNTHAKIHTDERPHLCSVCNKGFIQAHALRAHLLTHKTTDPPEELPSKLLVFVMD</sequence>
<feature type="domain" description="C2H2-type" evidence="13">
    <location>
        <begin position="241"/>
        <end position="268"/>
    </location>
</feature>
<dbReference type="Proteomes" id="UP000192223">
    <property type="component" value="Unplaced"/>
</dbReference>
<dbReference type="PANTHER" id="PTHR23234:SF9">
    <property type="entry name" value="ZINC FINGER PROTEIN 850-LIKE"/>
    <property type="match status" value="1"/>
</dbReference>
<evidence type="ECO:0000256" key="9">
    <source>
        <dbReference type="ARBA" id="ARBA00023163"/>
    </source>
</evidence>
<dbReference type="FunFam" id="3.30.160.60:FF:000608">
    <property type="entry name" value="zinc finger protein 286A isoform X1"/>
    <property type="match status" value="1"/>
</dbReference>
<evidence type="ECO:0000256" key="7">
    <source>
        <dbReference type="ARBA" id="ARBA00023015"/>
    </source>
</evidence>
<feature type="binding site" evidence="12">
    <location>
        <position position="18"/>
    </location>
    <ligand>
        <name>Zn(2+)</name>
        <dbReference type="ChEBI" id="CHEBI:29105"/>
    </ligand>
</feature>
<keyword evidence="5 11" id="KW-0863">Zinc-finger</keyword>
<comment type="similarity">
    <text evidence="2">Belongs to the krueppel C2H2-type zinc-finger protein family.</text>
</comment>
<evidence type="ECO:0000313" key="17">
    <source>
        <dbReference type="RefSeq" id="XP_025837711.1"/>
    </source>
</evidence>
<feature type="domain" description="C2H2-type" evidence="13">
    <location>
        <begin position="269"/>
        <end position="296"/>
    </location>
</feature>
<name>A0A1W4WWE3_AGRPL</name>
<dbReference type="GO" id="GO:0006355">
    <property type="term" value="P:regulation of DNA-templated transcription"/>
    <property type="evidence" value="ECO:0007669"/>
    <property type="project" value="UniProtKB-ARBA"/>
</dbReference>
<evidence type="ECO:0000313" key="16">
    <source>
        <dbReference type="RefSeq" id="XP_018328189.1"/>
    </source>
</evidence>
<keyword evidence="15" id="KW-1185">Reference proteome</keyword>
<keyword evidence="3 12" id="KW-0479">Metal-binding</keyword>
<keyword evidence="7" id="KW-0805">Transcription regulation</keyword>
<dbReference type="SMART" id="SM00355">
    <property type="entry name" value="ZnF_C2H2"/>
    <property type="match status" value="8"/>
</dbReference>